<gene>
    <name evidence="2" type="ORF">A2826_00745</name>
</gene>
<feature type="region of interest" description="Disordered" evidence="1">
    <location>
        <begin position="162"/>
        <end position="213"/>
    </location>
</feature>
<accession>A0A1F5NU70</accession>
<dbReference type="EMBL" id="MFEI01000017">
    <property type="protein sequence ID" value="OGE80880.1"/>
    <property type="molecule type" value="Genomic_DNA"/>
</dbReference>
<sequence length="213" mass="23753">MKKTIKILFLILITGVILISPLSSERSIINNNAQAQAIPGIPGLPPLPDFFSLELTPPFGGKILVKDLNFCLKKVPPPIFVIVIPYYYIEVGPPNPAKLYYLFFISKQYREYRMEVSAWSLGKYFHAADNMWRDFCDINGSTMPEADGVIWPIGTSCLTDPSEGISCRKPPGESYDGDSIYEEERNDFDPLDFPDICDPLSSAGECSPPPPPE</sequence>
<dbReference type="AlphaFoldDB" id="A0A1F5NU70"/>
<protein>
    <submittedName>
        <fullName evidence="2">Uncharacterized protein</fullName>
    </submittedName>
</protein>
<dbReference type="STRING" id="1817822.A2826_00745"/>
<evidence type="ECO:0000313" key="2">
    <source>
        <dbReference type="EMBL" id="OGE80880.1"/>
    </source>
</evidence>
<proteinExistence type="predicted"/>
<organism evidence="2 3">
    <name type="scientific">Candidatus Doudnabacteria bacterium RIFCSPHIGHO2_01_FULL_43_23</name>
    <dbReference type="NCBI Taxonomy" id="1817822"/>
    <lineage>
        <taxon>Bacteria</taxon>
        <taxon>Candidatus Doudnaibacteriota</taxon>
    </lineage>
</organism>
<reference evidence="2 3" key="1">
    <citation type="journal article" date="2016" name="Nat. Commun.">
        <title>Thousands of microbial genomes shed light on interconnected biogeochemical processes in an aquifer system.</title>
        <authorList>
            <person name="Anantharaman K."/>
            <person name="Brown C.T."/>
            <person name="Hug L.A."/>
            <person name="Sharon I."/>
            <person name="Castelle C.J."/>
            <person name="Probst A.J."/>
            <person name="Thomas B.C."/>
            <person name="Singh A."/>
            <person name="Wilkins M.J."/>
            <person name="Karaoz U."/>
            <person name="Brodie E.L."/>
            <person name="Williams K.H."/>
            <person name="Hubbard S.S."/>
            <person name="Banfield J.F."/>
        </authorList>
    </citation>
    <scope>NUCLEOTIDE SEQUENCE [LARGE SCALE GENOMIC DNA]</scope>
</reference>
<feature type="compositionally biased region" description="Acidic residues" evidence="1">
    <location>
        <begin position="175"/>
        <end position="192"/>
    </location>
</feature>
<comment type="caution">
    <text evidence="2">The sequence shown here is derived from an EMBL/GenBank/DDBJ whole genome shotgun (WGS) entry which is preliminary data.</text>
</comment>
<name>A0A1F5NU70_9BACT</name>
<evidence type="ECO:0000313" key="3">
    <source>
        <dbReference type="Proteomes" id="UP000177912"/>
    </source>
</evidence>
<evidence type="ECO:0000256" key="1">
    <source>
        <dbReference type="SAM" id="MobiDB-lite"/>
    </source>
</evidence>
<dbReference type="Proteomes" id="UP000177912">
    <property type="component" value="Unassembled WGS sequence"/>
</dbReference>